<protein>
    <submittedName>
        <fullName evidence="1">Glycosyl hydrolase</fullName>
    </submittedName>
</protein>
<evidence type="ECO:0000313" key="1">
    <source>
        <dbReference type="EMBL" id="MFC4722283.1"/>
    </source>
</evidence>
<dbReference type="Pfam" id="PF17132">
    <property type="entry name" value="Glyco_hydro_106"/>
    <property type="match status" value="1"/>
</dbReference>
<comment type="caution">
    <text evidence="1">The sequence shown here is derived from an EMBL/GenBank/DDBJ whole genome shotgun (WGS) entry which is preliminary data.</text>
</comment>
<evidence type="ECO:0000313" key="2">
    <source>
        <dbReference type="Proteomes" id="UP001595953"/>
    </source>
</evidence>
<sequence length="111" mass="12633">MYRLVTWFHRIGNNISKEGLTPDLESIKQAGLQDIHLCNKSGQPYPKAEQVTILLPKWEDIIRHVADECMILGLKFNMQNCPGWSMTGGPWVPVVEAHRIGFIPSKTVEFD</sequence>
<gene>
    <name evidence="1" type="ORF">ACFO5O_08120</name>
</gene>
<keyword evidence="2" id="KW-1185">Reference proteome</keyword>
<proteinExistence type="predicted"/>
<organism evidence="1 2">
    <name type="scientific">Geojedonia litorea</name>
    <dbReference type="NCBI Taxonomy" id="1268269"/>
    <lineage>
        <taxon>Bacteria</taxon>
        <taxon>Pseudomonadati</taxon>
        <taxon>Bacteroidota</taxon>
        <taxon>Flavobacteriia</taxon>
        <taxon>Flavobacteriales</taxon>
        <taxon>Flavobacteriaceae</taxon>
        <taxon>Geojedonia</taxon>
    </lineage>
</organism>
<dbReference type="Proteomes" id="UP001595953">
    <property type="component" value="Unassembled WGS sequence"/>
</dbReference>
<name>A0ABV9N6V1_9FLAO</name>
<reference evidence="2" key="1">
    <citation type="journal article" date="2019" name="Int. J. Syst. Evol. Microbiol.">
        <title>The Global Catalogue of Microorganisms (GCM) 10K type strain sequencing project: providing services to taxonomists for standard genome sequencing and annotation.</title>
        <authorList>
            <consortium name="The Broad Institute Genomics Platform"/>
            <consortium name="The Broad Institute Genome Sequencing Center for Infectious Disease"/>
            <person name="Wu L."/>
            <person name="Ma J."/>
        </authorList>
    </citation>
    <scope>NUCLEOTIDE SEQUENCE [LARGE SCALE GENOMIC DNA]</scope>
    <source>
        <strain evidence="2">CCUG 63682</strain>
    </source>
</reference>
<keyword evidence="1" id="KW-0378">Hydrolase</keyword>
<dbReference type="RefSeq" id="WP_387962662.1">
    <property type="nucleotide sequence ID" value="NZ_JBHSGP010000013.1"/>
</dbReference>
<dbReference type="GO" id="GO:0016787">
    <property type="term" value="F:hydrolase activity"/>
    <property type="evidence" value="ECO:0007669"/>
    <property type="project" value="UniProtKB-KW"/>
</dbReference>
<accession>A0ABV9N6V1</accession>
<dbReference type="EMBL" id="JBHSGP010000013">
    <property type="protein sequence ID" value="MFC4722283.1"/>
    <property type="molecule type" value="Genomic_DNA"/>
</dbReference>